<organism evidence="1 2">
    <name type="scientific">Mycolicibacter sinensis (strain JDM601)</name>
    <name type="common">Mycobacterium sinense</name>
    <dbReference type="NCBI Taxonomy" id="875328"/>
    <lineage>
        <taxon>Bacteria</taxon>
        <taxon>Bacillati</taxon>
        <taxon>Actinomycetota</taxon>
        <taxon>Actinomycetes</taxon>
        <taxon>Mycobacteriales</taxon>
        <taxon>Mycobacteriaceae</taxon>
        <taxon>Mycolicibacter</taxon>
    </lineage>
</organism>
<dbReference type="GO" id="GO:0016706">
    <property type="term" value="F:2-oxoglutarate-dependent dioxygenase activity"/>
    <property type="evidence" value="ECO:0007669"/>
    <property type="project" value="UniProtKB-ARBA"/>
</dbReference>
<dbReference type="Pfam" id="PF05721">
    <property type="entry name" value="PhyH"/>
    <property type="match status" value="1"/>
</dbReference>
<proteinExistence type="predicted"/>
<sequence>MSRNTSVGSLEAWGLQRWDFDEFHRTELPRRLREGVNEQVAWDVANAAPLAIALPDGRAYTYVCEDGSVRVDAGVSDAAVGIVELQERAWQDYVHEFRNPPSLVLADSVRFVRGGYDDWDTWAPAIRCMYSGRPIYDPAMAFTDRHGDPLDLRQSFTLDDDHEDLSHFLRTAGYVVVRGAMAHRRDEIADEVDRLTAAAKEGEMFSWWVDNQATGKRFPYRLLFMSEYSALIRSLIEDDPTVASLVALAKRDLVPLHDRGQGPLTVLKPFGVGADLGGSIAANLGWHRDCDLGGCTIMCPSINIGIHLDSAGPTGSQLWALAGSNGKVTHSPGKITVDEPNAIPMDTKPGDVTIHYSCTTHAGPPPVGEGTRRTVYLPFYGPDTLRLLGRFEAFEQVLPGYGTGDQPSFFDVADQAVV</sequence>
<protein>
    <recommendedName>
        <fullName evidence="3">Phytanoyl-CoA dioxygenase</fullName>
    </recommendedName>
</protein>
<dbReference type="EMBL" id="LZIN01000036">
    <property type="protein sequence ID" value="OBG07705.1"/>
    <property type="molecule type" value="Genomic_DNA"/>
</dbReference>
<gene>
    <name evidence="1" type="ORF">A5771_05305</name>
</gene>
<evidence type="ECO:0008006" key="3">
    <source>
        <dbReference type="Google" id="ProtNLM"/>
    </source>
</evidence>
<evidence type="ECO:0000313" key="1">
    <source>
        <dbReference type="EMBL" id="OBG07705.1"/>
    </source>
</evidence>
<dbReference type="Gene3D" id="2.60.120.620">
    <property type="entry name" value="q2cbj1_9rhob like domain"/>
    <property type="match status" value="1"/>
</dbReference>
<comment type="caution">
    <text evidence="1">The sequence shown here is derived from an EMBL/GenBank/DDBJ whole genome shotgun (WGS) entry which is preliminary data.</text>
</comment>
<dbReference type="SUPFAM" id="SSF51197">
    <property type="entry name" value="Clavaminate synthase-like"/>
    <property type="match status" value="1"/>
</dbReference>
<accession>A0A1A2EDN8</accession>
<reference evidence="2" key="1">
    <citation type="submission" date="2016-06" db="EMBL/GenBank/DDBJ databases">
        <authorList>
            <person name="Sutton G."/>
            <person name="Brinkac L."/>
            <person name="Sanka R."/>
            <person name="Adams M."/>
            <person name="Lau E."/>
            <person name="Mehaffy C."/>
            <person name="Tameris M."/>
            <person name="Hatherill M."/>
            <person name="Hanekom W."/>
            <person name="Mahomed H."/>
            <person name="Mcshane H."/>
        </authorList>
    </citation>
    <scope>NUCLEOTIDE SEQUENCE [LARGE SCALE GENOMIC DNA]</scope>
    <source>
        <strain evidence="2">852014-51077_SCH5608930-a</strain>
    </source>
</reference>
<evidence type="ECO:0000313" key="2">
    <source>
        <dbReference type="Proteomes" id="UP000093985"/>
    </source>
</evidence>
<dbReference type="Proteomes" id="UP000093985">
    <property type="component" value="Unassembled WGS sequence"/>
</dbReference>
<name>A0A1A2EDN8_MYCSD</name>
<dbReference type="InterPro" id="IPR008775">
    <property type="entry name" value="Phytyl_CoA_dOase-like"/>
</dbReference>
<dbReference type="AlphaFoldDB" id="A0A1A2EDN8"/>